<dbReference type="InterPro" id="IPR006073">
    <property type="entry name" value="GTP-bd"/>
</dbReference>
<evidence type="ECO:0000256" key="1">
    <source>
        <dbReference type="SAM" id="Phobius"/>
    </source>
</evidence>
<dbReference type="GO" id="GO:0005525">
    <property type="term" value="F:GTP binding"/>
    <property type="evidence" value="ECO:0007669"/>
    <property type="project" value="InterPro"/>
</dbReference>
<sequence>MISSFLNKSEASKPIPRSLICDLIVRYRDLFKTELTDRELNQISFLNDKLDKNAIEIAVFGMVSKGKTSVLNALFGKKLGETGAINGVTTKTSVYGWEIESFPSKDVVITSAVEIEKPCIRFIDTQGIDEVGGQINGEIALKVAKQSDLILFVIAGDITRLEQEAIAQLQSLYKPILLVFNKIDLYPESDRQAIYEALQNEEMRKSISAKEIILTAAKPKPAKVRLQYSDGQESQEIWEQPKPDVQALKERILSLLNNEGKALLEVNVLRSLLDIQEVVTQRYLQKLQISTAIAALVFMIEAFGLLLSPFIWLDGVISGSLNSLLVFWAIGKYPVQKLYIWLLLIVAIACLSGSLGINNEVTRYFQILWSGLSLYVLFKAIANDIDRSRGYGRFGAKKLIEGIIKSAPHSSILQRLQQLEGMKNLSNFSNFKNSNHDEK</sequence>
<feature type="transmembrane region" description="Helical" evidence="1">
    <location>
        <begin position="338"/>
        <end position="357"/>
    </location>
</feature>
<dbReference type="PANTHER" id="PTHR42714">
    <property type="entry name" value="TRNA MODIFICATION GTPASE GTPBP3"/>
    <property type="match status" value="1"/>
</dbReference>
<feature type="transmembrane region" description="Helical" evidence="1">
    <location>
        <begin position="363"/>
        <end position="382"/>
    </location>
</feature>
<dbReference type="CDD" id="cd00880">
    <property type="entry name" value="Era_like"/>
    <property type="match status" value="1"/>
</dbReference>
<dbReference type="Gene3D" id="3.40.50.300">
    <property type="entry name" value="P-loop containing nucleotide triphosphate hydrolases"/>
    <property type="match status" value="1"/>
</dbReference>
<gene>
    <name evidence="3" type="ORF">DCF19_14800</name>
</gene>
<dbReference type="Proteomes" id="UP000249467">
    <property type="component" value="Unassembled WGS sequence"/>
</dbReference>
<dbReference type="GO" id="GO:0005737">
    <property type="term" value="C:cytoplasm"/>
    <property type="evidence" value="ECO:0007669"/>
    <property type="project" value="TreeGrafter"/>
</dbReference>
<keyword evidence="1" id="KW-0812">Transmembrane</keyword>
<evidence type="ECO:0000259" key="2">
    <source>
        <dbReference type="Pfam" id="PF01926"/>
    </source>
</evidence>
<accession>A0A2W4W436</accession>
<dbReference type="GO" id="GO:0030488">
    <property type="term" value="P:tRNA methylation"/>
    <property type="evidence" value="ECO:0007669"/>
    <property type="project" value="TreeGrafter"/>
</dbReference>
<dbReference type="AlphaFoldDB" id="A0A2W4W436"/>
<reference evidence="3 4" key="1">
    <citation type="submission" date="2018-04" db="EMBL/GenBank/DDBJ databases">
        <authorList>
            <person name="Go L.Y."/>
            <person name="Mitchell J.A."/>
        </authorList>
    </citation>
    <scope>NUCLEOTIDE SEQUENCE [LARGE SCALE GENOMIC DNA]</scope>
    <source>
        <strain evidence="3">ULC066bin1</strain>
    </source>
</reference>
<feature type="domain" description="G" evidence="2">
    <location>
        <begin position="56"/>
        <end position="182"/>
    </location>
</feature>
<protein>
    <recommendedName>
        <fullName evidence="2">G domain-containing protein</fullName>
    </recommendedName>
</protein>
<dbReference type="PANTHER" id="PTHR42714:SF6">
    <property type="entry name" value="TRANSLATION INITIATION FACTOR IF-2"/>
    <property type="match status" value="1"/>
</dbReference>
<comment type="caution">
    <text evidence="3">The sequence shown here is derived from an EMBL/GenBank/DDBJ whole genome shotgun (WGS) entry which is preliminary data.</text>
</comment>
<evidence type="ECO:0000313" key="3">
    <source>
        <dbReference type="EMBL" id="PZO39232.1"/>
    </source>
</evidence>
<dbReference type="GO" id="GO:0002098">
    <property type="term" value="P:tRNA wobble uridine modification"/>
    <property type="evidence" value="ECO:0007669"/>
    <property type="project" value="TreeGrafter"/>
</dbReference>
<keyword evidence="1" id="KW-1133">Transmembrane helix</keyword>
<name>A0A2W4W436_9CYAN</name>
<dbReference type="EMBL" id="QBML01000019">
    <property type="protein sequence ID" value="PZO39232.1"/>
    <property type="molecule type" value="Genomic_DNA"/>
</dbReference>
<reference evidence="3 4" key="2">
    <citation type="submission" date="2018-06" db="EMBL/GenBank/DDBJ databases">
        <title>Metagenomic assembly of (sub)arctic Cyanobacteria and their associated microbiome from non-axenic cultures.</title>
        <authorList>
            <person name="Baurain D."/>
        </authorList>
    </citation>
    <scope>NUCLEOTIDE SEQUENCE [LARGE SCALE GENOMIC DNA]</scope>
    <source>
        <strain evidence="3">ULC066bin1</strain>
    </source>
</reference>
<dbReference type="Pfam" id="PF01926">
    <property type="entry name" value="MMR_HSR1"/>
    <property type="match status" value="1"/>
</dbReference>
<organism evidence="3 4">
    <name type="scientific">Pseudanabaena frigida</name>
    <dbReference type="NCBI Taxonomy" id="945775"/>
    <lineage>
        <taxon>Bacteria</taxon>
        <taxon>Bacillati</taxon>
        <taxon>Cyanobacteriota</taxon>
        <taxon>Cyanophyceae</taxon>
        <taxon>Pseudanabaenales</taxon>
        <taxon>Pseudanabaenaceae</taxon>
        <taxon>Pseudanabaena</taxon>
    </lineage>
</organism>
<proteinExistence type="predicted"/>
<evidence type="ECO:0000313" key="4">
    <source>
        <dbReference type="Proteomes" id="UP000249467"/>
    </source>
</evidence>
<keyword evidence="1" id="KW-0472">Membrane</keyword>
<feature type="transmembrane region" description="Helical" evidence="1">
    <location>
        <begin position="311"/>
        <end position="331"/>
    </location>
</feature>
<dbReference type="SUPFAM" id="SSF52540">
    <property type="entry name" value="P-loop containing nucleoside triphosphate hydrolases"/>
    <property type="match status" value="1"/>
</dbReference>
<dbReference type="InterPro" id="IPR027417">
    <property type="entry name" value="P-loop_NTPase"/>
</dbReference>